<feature type="domain" description="HTH-like" evidence="4">
    <location>
        <begin position="53"/>
        <end position="109"/>
    </location>
</feature>
<evidence type="ECO:0000313" key="6">
    <source>
        <dbReference type="Proteomes" id="UP000181801"/>
    </source>
</evidence>
<dbReference type="Pfam" id="PF13276">
    <property type="entry name" value="HTH_21"/>
    <property type="match status" value="1"/>
</dbReference>
<gene>
    <name evidence="5" type="ORF">BFS26_02070</name>
</gene>
<organism evidence="5 6">
    <name type="scientific">Bifidobacterium longum subsp. suis</name>
    <dbReference type="NCBI Taxonomy" id="1695"/>
    <lineage>
        <taxon>Bacteria</taxon>
        <taxon>Bacillati</taxon>
        <taxon>Actinomycetota</taxon>
        <taxon>Actinomycetes</taxon>
        <taxon>Bifidobacteriales</taxon>
        <taxon>Bifidobacteriaceae</taxon>
        <taxon>Bifidobacterium</taxon>
    </lineage>
</organism>
<dbReference type="GO" id="GO:0003676">
    <property type="term" value="F:nucleic acid binding"/>
    <property type="evidence" value="ECO:0007669"/>
    <property type="project" value="InterPro"/>
</dbReference>
<dbReference type="InterPro" id="IPR025948">
    <property type="entry name" value="HTH-like_dom"/>
</dbReference>
<dbReference type="PANTHER" id="PTHR46889:SF4">
    <property type="entry name" value="TRANSPOSASE INSO FOR INSERTION SEQUENCE ELEMENT IS911B-RELATED"/>
    <property type="match status" value="1"/>
</dbReference>
<evidence type="ECO:0000259" key="3">
    <source>
        <dbReference type="Pfam" id="PF00665"/>
    </source>
</evidence>
<dbReference type="Pfam" id="PF00665">
    <property type="entry name" value="rve"/>
    <property type="match status" value="1"/>
</dbReference>
<dbReference type="Proteomes" id="UP000181801">
    <property type="component" value="Unassembled WGS sequence"/>
</dbReference>
<feature type="region of interest" description="Disordered" evidence="2">
    <location>
        <begin position="109"/>
        <end position="129"/>
    </location>
</feature>
<feature type="region of interest" description="Disordered" evidence="2">
    <location>
        <begin position="286"/>
        <end position="305"/>
    </location>
</feature>
<evidence type="ECO:0000256" key="2">
    <source>
        <dbReference type="SAM" id="MobiDB-lite"/>
    </source>
</evidence>
<dbReference type="SUPFAM" id="SSF53098">
    <property type="entry name" value="Ribonuclease H-like"/>
    <property type="match status" value="1"/>
</dbReference>
<evidence type="ECO:0000259" key="4">
    <source>
        <dbReference type="Pfam" id="PF13276"/>
    </source>
</evidence>
<dbReference type="InterPro" id="IPR050900">
    <property type="entry name" value="Transposase_IS3/IS150/IS904"/>
</dbReference>
<protein>
    <submittedName>
        <fullName evidence="5">Transposase</fullName>
    </submittedName>
</protein>
<dbReference type="EMBL" id="MOAE01000018">
    <property type="protein sequence ID" value="OIN64683.1"/>
    <property type="molecule type" value="Genomic_DNA"/>
</dbReference>
<dbReference type="AlphaFoldDB" id="A0A1S2W147"/>
<accession>A0A1S2W147</accession>
<reference evidence="5 6" key="1">
    <citation type="journal article" date="2016" name="BMC Microbiol.">
        <title>Fucosyllactose and L-fucose utilization of infant Bifidobacterium longum and Bifidobacterium kashiwanohense.</title>
        <authorList>
            <person name="Bunesova V."/>
            <person name="Lacroix C."/>
            <person name="Schwab C."/>
        </authorList>
    </citation>
    <scope>NUCLEOTIDE SEQUENCE [LARGE SCALE GENOMIC DNA]</scope>
    <source>
        <strain evidence="5 6">BSM11-5</strain>
    </source>
</reference>
<dbReference type="InterPro" id="IPR036397">
    <property type="entry name" value="RNaseH_sf"/>
</dbReference>
<evidence type="ECO:0000256" key="1">
    <source>
        <dbReference type="ARBA" id="ARBA00002286"/>
    </source>
</evidence>
<proteinExistence type="predicted"/>
<evidence type="ECO:0000313" key="5">
    <source>
        <dbReference type="EMBL" id="OIN64683.1"/>
    </source>
</evidence>
<dbReference type="Gene3D" id="3.30.420.10">
    <property type="entry name" value="Ribonuclease H-like superfamily/Ribonuclease H"/>
    <property type="match status" value="1"/>
</dbReference>
<dbReference type="GO" id="GO:0015074">
    <property type="term" value="P:DNA integration"/>
    <property type="evidence" value="ECO:0007669"/>
    <property type="project" value="InterPro"/>
</dbReference>
<dbReference type="InterPro" id="IPR012337">
    <property type="entry name" value="RNaseH-like_sf"/>
</dbReference>
<comment type="caution">
    <text evidence="5">The sequence shown here is derived from an EMBL/GenBank/DDBJ whole genome shotgun (WGS) entry which is preliminary data.</text>
</comment>
<dbReference type="InterPro" id="IPR048020">
    <property type="entry name" value="Transpos_IS3"/>
</dbReference>
<dbReference type="NCBIfam" id="NF033516">
    <property type="entry name" value="transpos_IS3"/>
    <property type="match status" value="1"/>
</dbReference>
<name>A0A1S2W147_BIFLN</name>
<sequence>MAAYVDGHESRFKVGPIRRVLSESLDCGFLTPRGCRMFRTRPVSRMRAGHGALARDILQIHSDFFMAVYGYGKMHAQLVAQGWDPAGVGRDQVMNIMRELGIRGVRRGRTPVTTEPAKGTGGRPDPVDGRFEACAPNRLHVADITYVRMANGSFGYTAFVTDVDARRIVGWACAMTMNTQELPLQALEQAVSWAASRGGADGLIHHSDHGTQCIGTVCTTRVMEYGMLPSTGTVGDSCDNAMAESADGAYRTELVWRRTPFADLKDLELATFRWVSWRGLEAPAPVPGLQDTGSGGNRVLSTSSGTSRLTIRAEQKSGHFTLTWLRDAGRIKTNQPLYSMCRLGSLSCSSMIWL</sequence>
<feature type="domain" description="Integrase catalytic" evidence="3">
    <location>
        <begin position="135"/>
        <end position="236"/>
    </location>
</feature>
<dbReference type="InterPro" id="IPR001584">
    <property type="entry name" value="Integrase_cat-core"/>
</dbReference>
<comment type="function">
    <text evidence="1">Involved in the transposition of the insertion sequence.</text>
</comment>
<dbReference type="PANTHER" id="PTHR46889">
    <property type="entry name" value="TRANSPOSASE INSF FOR INSERTION SEQUENCE IS3B-RELATED"/>
    <property type="match status" value="1"/>
</dbReference>